<evidence type="ECO:0000313" key="2">
    <source>
        <dbReference type="Proteomes" id="UP000622405"/>
    </source>
</evidence>
<dbReference type="Proteomes" id="UP000622405">
    <property type="component" value="Unassembled WGS sequence"/>
</dbReference>
<dbReference type="EMBL" id="WJBE01000021">
    <property type="protein sequence ID" value="MBC3901129.1"/>
    <property type="molecule type" value="Genomic_DNA"/>
</dbReference>
<proteinExistence type="predicted"/>
<comment type="caution">
    <text evidence="1">The sequence shown here is derived from an EMBL/GenBank/DDBJ whole genome shotgun (WGS) entry which is preliminary data.</text>
</comment>
<dbReference type="RefSeq" id="WP_026395425.1">
    <property type="nucleotide sequence ID" value="NZ_WJBE01000021.1"/>
</dbReference>
<keyword evidence="2" id="KW-1185">Reference proteome</keyword>
<organism evidence="1 2">
    <name type="scientific">Acetobacterium malicum</name>
    <dbReference type="NCBI Taxonomy" id="52692"/>
    <lineage>
        <taxon>Bacteria</taxon>
        <taxon>Bacillati</taxon>
        <taxon>Bacillota</taxon>
        <taxon>Clostridia</taxon>
        <taxon>Eubacteriales</taxon>
        <taxon>Eubacteriaceae</taxon>
        <taxon>Acetobacterium</taxon>
    </lineage>
</organism>
<protein>
    <submittedName>
        <fullName evidence="1">Uncharacterized protein</fullName>
    </submittedName>
</protein>
<evidence type="ECO:0000313" key="1">
    <source>
        <dbReference type="EMBL" id="MBC3901129.1"/>
    </source>
</evidence>
<gene>
    <name evidence="1" type="ORF">GH811_16045</name>
</gene>
<reference evidence="1 2" key="1">
    <citation type="journal article" date="2020" name="mSystems">
        <title>Defining Genomic and Predicted Metabolic Features of the Acetobacterium Genus.</title>
        <authorList>
            <person name="Ross D.E."/>
            <person name="Marshall C.W."/>
            <person name="Gulliver D."/>
            <person name="May H.D."/>
            <person name="Norman R.S."/>
        </authorList>
    </citation>
    <scope>NUCLEOTIDE SEQUENCE [LARGE SCALE GENOMIC DNA]</scope>
    <source>
        <strain evidence="1 2">DSM 4132</strain>
    </source>
</reference>
<accession>A0ABR6Z130</accession>
<name>A0ABR6Z130_9FIRM</name>
<sequence length="687" mass="80712">MKTPCNKCGKTIGFFDRNYKIDNEKLNIKYDGLCGDCNNVLKKGIEKLDDMYQWMMNNLKKNKDVQKNGMVSVEADLLILLAVEALFSVAPDYYDLNSPLNQTFIRAKESRGVDRQRDIVRIVHILLLYGFEANLKDQGLDTTRNFIAYMIQNEQFLEEVEVNCGVEDELIKANVFLSRRGLIIDTLDNPKLIYISIPSDVLVDYQVESSEIINEVILKNVFYPWDKKKKVVLTLVSESVLFSVANAIDRFNQKTSKLQDKLKKDSLEYFNDQVVEDLEKIKPGEFIEAIHLDCLLLCIVKNLKSQKMFSMEALFDPKGTAIELLWAYYRQNLRNMGIDNNEKIVTYLLKNCLYTEGFNIKHGNKPSDKGWGFFTTKGYIIYFRRSRQVFFIYTETFPNPLYHPCNRVTYEDKQYLQLIMNNGRSLGEEQRELDELIFYSDEPETITQMERFFERHNLYYQMETFLKKQKEVQRKREKYLQVQRIINHIFNDFGFLPYCIYDEWYVIQTELKKDDILLNKLIDTDAGLRKNYTLGQITYAPKIIEAFNRGAEAVQNSLNIVEDSVARAILWVAFKEAVTETLSQEWVRIAGEILDKDDNALSAFFKYVNLKNIEPDKVYFMGLFIYHLMDREILQSDNFLENYEGAVRIFLECRRVIEEPKFEGTILPMDELLEEVFPMKKKEESNL</sequence>